<dbReference type="Pfam" id="PF21173">
    <property type="entry name" value="DksA-like_N"/>
    <property type="match status" value="1"/>
</dbReference>
<proteinExistence type="predicted"/>
<dbReference type="Gene3D" id="1.20.120.910">
    <property type="entry name" value="DksA, coiled-coil domain"/>
    <property type="match status" value="1"/>
</dbReference>
<dbReference type="AlphaFoldDB" id="A0A0Q0QZD3"/>
<feature type="domain" description="Zinc finger DksA/TraR C4-type" evidence="4">
    <location>
        <begin position="74"/>
        <end position="102"/>
    </location>
</feature>
<dbReference type="InterPro" id="IPR000962">
    <property type="entry name" value="Znf_DskA_TraR"/>
</dbReference>
<evidence type="ECO:0000256" key="1">
    <source>
        <dbReference type="ARBA" id="ARBA00022723"/>
    </source>
</evidence>
<dbReference type="Proteomes" id="UP000183812">
    <property type="component" value="Unassembled WGS sequence"/>
</dbReference>
<feature type="domain" description="DnaK suppressor protein-like N-terminal" evidence="5">
    <location>
        <begin position="10"/>
        <end position="71"/>
    </location>
</feature>
<keyword evidence="1" id="KW-0479">Metal-binding</keyword>
<evidence type="ECO:0000259" key="4">
    <source>
        <dbReference type="Pfam" id="PF01258"/>
    </source>
</evidence>
<evidence type="ECO:0000256" key="2">
    <source>
        <dbReference type="ARBA" id="ARBA00022771"/>
    </source>
</evidence>
<sequence>MKSLEHRREELLARKAALTARMTQISDEFETHEAKDWAEMATEREGDEVLADLGDAARAELRMIEAALARLDDGEYGYCVSCGEPIAEERLDLLPATPFCRDHAARH</sequence>
<dbReference type="GO" id="GO:0008270">
    <property type="term" value="F:zinc ion binding"/>
    <property type="evidence" value="ECO:0007669"/>
    <property type="project" value="UniProtKB-KW"/>
</dbReference>
<accession>A0A0Q0QZD3</accession>
<evidence type="ECO:0000313" key="6">
    <source>
        <dbReference type="EMBL" id="SDF98882.1"/>
    </source>
</evidence>
<keyword evidence="3" id="KW-0862">Zinc</keyword>
<dbReference type="SUPFAM" id="SSF57716">
    <property type="entry name" value="Glucocorticoid receptor-like (DNA-binding domain)"/>
    <property type="match status" value="1"/>
</dbReference>
<protein>
    <submittedName>
        <fullName evidence="6">Transcriptional regulator, TraR/DksA family</fullName>
    </submittedName>
</protein>
<reference evidence="6 7" key="1">
    <citation type="submission" date="2016-10" db="EMBL/GenBank/DDBJ databases">
        <authorList>
            <person name="de Groot N.N."/>
        </authorList>
    </citation>
    <scope>NUCLEOTIDE SEQUENCE [LARGE SCALE GENOMIC DNA]</scope>
    <source>
        <strain evidence="7">DSM 938 / 37b4</strain>
    </source>
</reference>
<dbReference type="InterPro" id="IPR037187">
    <property type="entry name" value="DnaK_N"/>
</dbReference>
<organism evidence="6 7">
    <name type="scientific">Rhodobacter capsulatus</name>
    <name type="common">Rhodopseudomonas capsulata</name>
    <dbReference type="NCBI Taxonomy" id="1061"/>
    <lineage>
        <taxon>Bacteria</taxon>
        <taxon>Pseudomonadati</taxon>
        <taxon>Pseudomonadota</taxon>
        <taxon>Alphaproteobacteria</taxon>
        <taxon>Rhodobacterales</taxon>
        <taxon>Rhodobacter group</taxon>
        <taxon>Rhodobacter</taxon>
    </lineage>
</organism>
<evidence type="ECO:0000256" key="3">
    <source>
        <dbReference type="ARBA" id="ARBA00022833"/>
    </source>
</evidence>
<keyword evidence="2" id="KW-0863">Zinc-finger</keyword>
<dbReference type="Pfam" id="PF01258">
    <property type="entry name" value="zf-dskA_traR"/>
    <property type="match status" value="1"/>
</dbReference>
<dbReference type="RefSeq" id="WP_055209913.1">
    <property type="nucleotide sequence ID" value="NZ_CP061202.1"/>
</dbReference>
<dbReference type="OrthoDB" id="1121111at2"/>
<dbReference type="PANTHER" id="PTHR33823:SF4">
    <property type="entry name" value="GENERAL STRESS PROTEIN 16O"/>
    <property type="match status" value="1"/>
</dbReference>
<name>A0A0Q0QZD3_RHOCA</name>
<dbReference type="InterPro" id="IPR048487">
    <property type="entry name" value="DksA-like_N"/>
</dbReference>
<dbReference type="SUPFAM" id="SSF109635">
    <property type="entry name" value="DnaK suppressor protein DksA, alpha-hairpin domain"/>
    <property type="match status" value="1"/>
</dbReference>
<dbReference type="PANTHER" id="PTHR33823">
    <property type="entry name" value="RNA POLYMERASE-BINDING TRANSCRIPTION FACTOR DKSA-RELATED"/>
    <property type="match status" value="1"/>
</dbReference>
<dbReference type="EMBL" id="FNAY01000024">
    <property type="protein sequence ID" value="SDF98882.1"/>
    <property type="molecule type" value="Genomic_DNA"/>
</dbReference>
<gene>
    <name evidence="6" type="ORF">SAMN04244550_03224</name>
</gene>
<evidence type="ECO:0000313" key="7">
    <source>
        <dbReference type="Proteomes" id="UP000183812"/>
    </source>
</evidence>
<evidence type="ECO:0000259" key="5">
    <source>
        <dbReference type="Pfam" id="PF21173"/>
    </source>
</evidence>
<dbReference type="PROSITE" id="PS51128">
    <property type="entry name" value="ZF_DKSA_2"/>
    <property type="match status" value="1"/>
</dbReference>